<accession>D6AQM4</accession>
<dbReference type="SUPFAM" id="SSF47336">
    <property type="entry name" value="ACP-like"/>
    <property type="match status" value="1"/>
</dbReference>
<dbReference type="GO" id="GO:0017000">
    <property type="term" value="P:antibiotic biosynthetic process"/>
    <property type="evidence" value="ECO:0007669"/>
    <property type="project" value="UniProtKB-ARBA"/>
</dbReference>
<sequence length="386" mass="42769">MPVVATSRFSTCGFQPALTKGSLSVANQVDENSSQVIAEELKVLWEDLLGAAVQPSDDFFDIGGYSFLAVQMVNELRESGHRLSASDVYEHPTLEGLASHLAGGQASAEHPEPAFSALWSEAVSPWSGERPKALVQLALGEREPFFWVHWGTGNIGYLRPLADRISGGRPVYGFQHPALVRRERVEMSVGELAEGYLTELLEVQPEGPYLLGGLCNGSNIALEMARRLTERGREVALLAFVNGYPNSIPSDIDPGDGPEEFYQLRLATLRQRFEVENLAAAAPEVMKQLQAEDVAYYDEHEKSGDLMWFQAVWAAIAFAHRHHDPRPFAGRTLVFQTKKGEPSFTSHWKALVPNSQAETFDVRSTLPILQHGPFQESITRHLSQNF</sequence>
<dbReference type="Gene3D" id="3.40.50.1820">
    <property type="entry name" value="alpha/beta hydrolase"/>
    <property type="match status" value="1"/>
</dbReference>
<dbReference type="InterPro" id="IPR029058">
    <property type="entry name" value="AB_hydrolase_fold"/>
</dbReference>
<dbReference type="GO" id="GO:0031177">
    <property type="term" value="F:phosphopantetheine binding"/>
    <property type="evidence" value="ECO:0007669"/>
    <property type="project" value="InterPro"/>
</dbReference>
<evidence type="ECO:0000256" key="1">
    <source>
        <dbReference type="ARBA" id="ARBA00022450"/>
    </source>
</evidence>
<dbReference type="InterPro" id="IPR009081">
    <property type="entry name" value="PP-bd_ACP"/>
</dbReference>
<feature type="domain" description="Carrier" evidence="3">
    <location>
        <begin position="32"/>
        <end position="105"/>
    </location>
</feature>
<dbReference type="SMART" id="SM00823">
    <property type="entry name" value="PKS_PP"/>
    <property type="match status" value="1"/>
</dbReference>
<dbReference type="GO" id="GO:0005737">
    <property type="term" value="C:cytoplasm"/>
    <property type="evidence" value="ECO:0007669"/>
    <property type="project" value="TreeGrafter"/>
</dbReference>
<dbReference type="PROSITE" id="PS50075">
    <property type="entry name" value="CARRIER"/>
    <property type="match status" value="1"/>
</dbReference>
<proteinExistence type="predicted"/>
<dbReference type="Pfam" id="PF00550">
    <property type="entry name" value="PP-binding"/>
    <property type="match status" value="1"/>
</dbReference>
<dbReference type="InterPro" id="IPR036736">
    <property type="entry name" value="ACP-like_sf"/>
</dbReference>
<protein>
    <submittedName>
        <fullName evidence="4">Predicted protein</fullName>
    </submittedName>
</protein>
<dbReference type="PANTHER" id="PTHR45527:SF1">
    <property type="entry name" value="FATTY ACID SYNTHASE"/>
    <property type="match status" value="1"/>
</dbReference>
<keyword evidence="1" id="KW-0596">Phosphopantetheine</keyword>
<gene>
    <name evidence="4" type="ORF">SSGG_03174</name>
</gene>
<reference evidence="5" key="2">
    <citation type="submission" date="2008-12" db="EMBL/GenBank/DDBJ databases">
        <title>Annotation of Streptomyces roseosporus strain NRRL 15998.</title>
        <authorList>
            <consortium name="The Broad Institute Genome Sequencing Platform"/>
            <consortium name="Broad Institute Microbial Sequencing Center"/>
            <person name="Fischbach M."/>
            <person name="Ward D."/>
            <person name="Young S."/>
            <person name="Kodira C.D."/>
            <person name="Zeng Q."/>
            <person name="Koehrsen M."/>
            <person name="Godfrey P."/>
            <person name="Alvarado L."/>
            <person name="Berlin A.M."/>
            <person name="Borenstein D."/>
            <person name="Chen Z."/>
            <person name="Engels R."/>
            <person name="Freedman E."/>
            <person name="Gellesch M."/>
            <person name="Goldberg J."/>
            <person name="Griggs A."/>
            <person name="Gujja S."/>
            <person name="Heiman D.I."/>
            <person name="Hepburn T.A."/>
            <person name="Howarth C."/>
            <person name="Jen D."/>
            <person name="Larson L."/>
            <person name="Lewis B."/>
            <person name="Mehta T."/>
            <person name="Park D."/>
            <person name="Pearson M."/>
            <person name="Roberts A."/>
            <person name="Saif S."/>
            <person name="Shea T.D."/>
            <person name="Shenoy N."/>
            <person name="Sisk P."/>
            <person name="Stolte C."/>
            <person name="Sykes S.N."/>
            <person name="Walk T."/>
            <person name="White J."/>
            <person name="Yandava C."/>
            <person name="Straight P."/>
            <person name="Clardy J."/>
            <person name="Hung D."/>
            <person name="Kolter R."/>
            <person name="Mekalanos J."/>
            <person name="Walker S."/>
            <person name="Walsh C.T."/>
            <person name="Wieland B.L.C."/>
            <person name="Ilzarbe M."/>
            <person name="Galagan J."/>
            <person name="Nusbaum C."/>
            <person name="Birren B."/>
        </authorList>
    </citation>
    <scope>NUCLEOTIDE SEQUENCE [LARGE SCALE GENOMIC DNA]</scope>
    <source>
        <strain evidence="5">NRRL 15998</strain>
    </source>
</reference>
<reference evidence="5" key="1">
    <citation type="submission" date="2008-10" db="EMBL/GenBank/DDBJ databases">
        <authorList>
            <person name="Molnar K."/>
        </authorList>
    </citation>
    <scope>NUCLEOTIDE SEQUENCE [LARGE SCALE GENOMIC DNA]</scope>
    <source>
        <strain evidence="5">NRRL 15998</strain>
    </source>
</reference>
<dbReference type="Gene3D" id="1.10.1200.10">
    <property type="entry name" value="ACP-like"/>
    <property type="match status" value="1"/>
</dbReference>
<organism evidence="4 5">
    <name type="scientific">Streptomyces filamentosus NRRL 15998</name>
    <dbReference type="NCBI Taxonomy" id="457431"/>
    <lineage>
        <taxon>Bacteria</taxon>
        <taxon>Bacillati</taxon>
        <taxon>Actinomycetota</taxon>
        <taxon>Actinomycetes</taxon>
        <taxon>Kitasatosporales</taxon>
        <taxon>Streptomycetaceae</taxon>
        <taxon>Streptomyces</taxon>
    </lineage>
</organism>
<evidence type="ECO:0000256" key="2">
    <source>
        <dbReference type="ARBA" id="ARBA00022553"/>
    </source>
</evidence>
<dbReference type="InterPro" id="IPR001031">
    <property type="entry name" value="Thioesterase"/>
</dbReference>
<dbReference type="PANTHER" id="PTHR45527">
    <property type="entry name" value="NONRIBOSOMAL PEPTIDE SYNTHETASE"/>
    <property type="match status" value="1"/>
</dbReference>
<evidence type="ECO:0000259" key="3">
    <source>
        <dbReference type="PROSITE" id="PS50075"/>
    </source>
</evidence>
<dbReference type="EMBL" id="DS999644">
    <property type="protein sequence ID" value="EFE75807.2"/>
    <property type="molecule type" value="Genomic_DNA"/>
</dbReference>
<dbReference type="InterPro" id="IPR020806">
    <property type="entry name" value="PKS_PP-bd"/>
</dbReference>
<evidence type="ECO:0000313" key="4">
    <source>
        <dbReference type="EMBL" id="EFE75807.2"/>
    </source>
</evidence>
<dbReference type="AlphaFoldDB" id="D6AQM4"/>
<keyword evidence="2" id="KW-0597">Phosphoprotein</keyword>
<dbReference type="Proteomes" id="UP000003986">
    <property type="component" value="Unassembled WGS sequence"/>
</dbReference>
<dbReference type="GO" id="GO:0043041">
    <property type="term" value="P:amino acid activation for nonribosomal peptide biosynthetic process"/>
    <property type="evidence" value="ECO:0007669"/>
    <property type="project" value="TreeGrafter"/>
</dbReference>
<dbReference type="Pfam" id="PF00975">
    <property type="entry name" value="Thioesterase"/>
    <property type="match status" value="1"/>
</dbReference>
<dbReference type="SUPFAM" id="SSF53474">
    <property type="entry name" value="alpha/beta-Hydrolases"/>
    <property type="match status" value="1"/>
</dbReference>
<evidence type="ECO:0000313" key="5">
    <source>
        <dbReference type="Proteomes" id="UP000003986"/>
    </source>
</evidence>
<dbReference type="GO" id="GO:0044550">
    <property type="term" value="P:secondary metabolite biosynthetic process"/>
    <property type="evidence" value="ECO:0007669"/>
    <property type="project" value="TreeGrafter"/>
</dbReference>
<name>D6AQM4_STRFL</name>